<organism evidence="2 3">
    <name type="scientific">Punica granatum</name>
    <name type="common">Pomegranate</name>
    <dbReference type="NCBI Taxonomy" id="22663"/>
    <lineage>
        <taxon>Eukaryota</taxon>
        <taxon>Viridiplantae</taxon>
        <taxon>Streptophyta</taxon>
        <taxon>Embryophyta</taxon>
        <taxon>Tracheophyta</taxon>
        <taxon>Spermatophyta</taxon>
        <taxon>Magnoliopsida</taxon>
        <taxon>eudicotyledons</taxon>
        <taxon>Gunneridae</taxon>
        <taxon>Pentapetalae</taxon>
        <taxon>rosids</taxon>
        <taxon>malvids</taxon>
        <taxon>Myrtales</taxon>
        <taxon>Lythraceae</taxon>
        <taxon>Punica</taxon>
    </lineage>
</organism>
<dbReference type="PANTHER" id="PTHR45744:SF11">
    <property type="entry name" value="TYROSINE AMINOTRANSFERASE"/>
    <property type="match status" value="1"/>
</dbReference>
<dbReference type="InterPro" id="IPR015422">
    <property type="entry name" value="PyrdxlP-dep_Trfase_small"/>
</dbReference>
<dbReference type="SUPFAM" id="SSF53383">
    <property type="entry name" value="PLP-dependent transferases"/>
    <property type="match status" value="1"/>
</dbReference>
<dbReference type="GO" id="GO:0006572">
    <property type="term" value="P:L-tyrosine catabolic process"/>
    <property type="evidence" value="ECO:0007669"/>
    <property type="project" value="TreeGrafter"/>
</dbReference>
<protein>
    <recommendedName>
        <fullName evidence="1">Aminotransferase class I/classII large domain-containing protein</fullName>
    </recommendedName>
</protein>
<dbReference type="AlphaFoldDB" id="A0A2I0J6K9"/>
<dbReference type="InterPro" id="IPR004839">
    <property type="entry name" value="Aminotransferase_I/II_large"/>
</dbReference>
<feature type="domain" description="Aminotransferase class I/classII large" evidence="1">
    <location>
        <begin position="7"/>
        <end position="53"/>
    </location>
</feature>
<keyword evidence="3" id="KW-1185">Reference proteome</keyword>
<dbReference type="Pfam" id="PF00155">
    <property type="entry name" value="Aminotran_1_2"/>
    <property type="match status" value="1"/>
</dbReference>
<evidence type="ECO:0000313" key="2">
    <source>
        <dbReference type="EMBL" id="PKI51336.1"/>
    </source>
</evidence>
<dbReference type="PANTHER" id="PTHR45744">
    <property type="entry name" value="TYROSINE AMINOTRANSFERASE"/>
    <property type="match status" value="1"/>
</dbReference>
<dbReference type="GO" id="GO:0030170">
    <property type="term" value="F:pyridoxal phosphate binding"/>
    <property type="evidence" value="ECO:0007669"/>
    <property type="project" value="InterPro"/>
</dbReference>
<dbReference type="EMBL" id="PGOL01002015">
    <property type="protein sequence ID" value="PKI51336.1"/>
    <property type="molecule type" value="Genomic_DNA"/>
</dbReference>
<gene>
    <name evidence="2" type="ORF">CRG98_028283</name>
</gene>
<evidence type="ECO:0000259" key="1">
    <source>
        <dbReference type="Pfam" id="PF00155"/>
    </source>
</evidence>
<dbReference type="Gene3D" id="3.90.1150.10">
    <property type="entry name" value="Aspartate Aminotransferase, domain 1"/>
    <property type="match status" value="1"/>
</dbReference>
<name>A0A2I0J6K9_PUNGR</name>
<accession>A0A2I0J6K9</accession>
<sequence length="64" mass="7234">MLDGIEDDLDFSLKLAKEESVIVLPGIAVGMKNWLRVTFAIEPASLEDGMERIKTFCERHAKKQ</sequence>
<dbReference type="STRING" id="22663.A0A2I0J6K9"/>
<evidence type="ECO:0000313" key="3">
    <source>
        <dbReference type="Proteomes" id="UP000233551"/>
    </source>
</evidence>
<dbReference type="GO" id="GO:0004838">
    <property type="term" value="F:L-tyrosine-2-oxoglutarate transaminase activity"/>
    <property type="evidence" value="ECO:0007669"/>
    <property type="project" value="TreeGrafter"/>
</dbReference>
<proteinExistence type="predicted"/>
<reference evidence="2 3" key="1">
    <citation type="submission" date="2017-11" db="EMBL/GenBank/DDBJ databases">
        <title>De-novo sequencing of pomegranate (Punica granatum L.) genome.</title>
        <authorList>
            <person name="Akparov Z."/>
            <person name="Amiraslanov A."/>
            <person name="Hajiyeva S."/>
            <person name="Abbasov M."/>
            <person name="Kaur K."/>
            <person name="Hamwieh A."/>
            <person name="Solovyev V."/>
            <person name="Salamov A."/>
            <person name="Braich B."/>
            <person name="Kosarev P."/>
            <person name="Mahmoud A."/>
            <person name="Hajiyev E."/>
            <person name="Babayeva S."/>
            <person name="Izzatullayeva V."/>
            <person name="Mammadov A."/>
            <person name="Mammadov A."/>
            <person name="Sharifova S."/>
            <person name="Ojaghi J."/>
            <person name="Eynullazada K."/>
            <person name="Bayramov B."/>
            <person name="Abdulazimova A."/>
            <person name="Shahmuradov I."/>
        </authorList>
    </citation>
    <scope>NUCLEOTIDE SEQUENCE [LARGE SCALE GENOMIC DNA]</scope>
    <source>
        <strain evidence="3">cv. AG2017</strain>
        <tissue evidence="2">Leaf</tissue>
    </source>
</reference>
<dbReference type="Proteomes" id="UP000233551">
    <property type="component" value="Unassembled WGS sequence"/>
</dbReference>
<comment type="caution">
    <text evidence="2">The sequence shown here is derived from an EMBL/GenBank/DDBJ whole genome shotgun (WGS) entry which is preliminary data.</text>
</comment>
<dbReference type="InterPro" id="IPR015424">
    <property type="entry name" value="PyrdxlP-dep_Trfase"/>
</dbReference>